<dbReference type="AlphaFoldDB" id="A0A3P6DJB4"/>
<sequence>MNMHTGTGGDFSSPTPHVCRLLLHGFLFLTVFFRFCLEKSLWFRSCLHRDSMPRSSPIVVGVLPQRGVVAIGVRCLFRVSQGGFPFRSLQSRRLMRWLSSVSKLWWWIYRSAFFGCEWSDVGAGLSMVSWRVSISVLTAEGFRGSFARRLA</sequence>
<evidence type="ECO:0000256" key="1">
    <source>
        <dbReference type="SAM" id="Phobius"/>
    </source>
</evidence>
<keyword evidence="1" id="KW-0472">Membrane</keyword>
<reference evidence="2" key="1">
    <citation type="submission" date="2018-11" db="EMBL/GenBank/DDBJ databases">
        <authorList>
            <consortium name="Genoscope - CEA"/>
            <person name="William W."/>
        </authorList>
    </citation>
    <scope>NUCLEOTIDE SEQUENCE</scope>
</reference>
<keyword evidence="1" id="KW-1133">Transmembrane helix</keyword>
<evidence type="ECO:0008006" key="3">
    <source>
        <dbReference type="Google" id="ProtNLM"/>
    </source>
</evidence>
<organism evidence="2">
    <name type="scientific">Brassica oleracea</name>
    <name type="common">Wild cabbage</name>
    <dbReference type="NCBI Taxonomy" id="3712"/>
    <lineage>
        <taxon>Eukaryota</taxon>
        <taxon>Viridiplantae</taxon>
        <taxon>Streptophyta</taxon>
        <taxon>Embryophyta</taxon>
        <taxon>Tracheophyta</taxon>
        <taxon>Spermatophyta</taxon>
        <taxon>Magnoliopsida</taxon>
        <taxon>eudicotyledons</taxon>
        <taxon>Gunneridae</taxon>
        <taxon>Pentapetalae</taxon>
        <taxon>rosids</taxon>
        <taxon>malvids</taxon>
        <taxon>Brassicales</taxon>
        <taxon>Brassicaceae</taxon>
        <taxon>Brassiceae</taxon>
        <taxon>Brassica</taxon>
    </lineage>
</organism>
<accession>A0A3P6DJB4</accession>
<protein>
    <recommendedName>
        <fullName evidence="3">Transmembrane protein</fullName>
    </recommendedName>
</protein>
<dbReference type="EMBL" id="LR031875">
    <property type="protein sequence ID" value="VDD31433.1"/>
    <property type="molecule type" value="Genomic_DNA"/>
</dbReference>
<evidence type="ECO:0000313" key="2">
    <source>
        <dbReference type="EMBL" id="VDD31433.1"/>
    </source>
</evidence>
<proteinExistence type="predicted"/>
<keyword evidence="1" id="KW-0812">Transmembrane</keyword>
<name>A0A3P6DJB4_BRAOL</name>
<gene>
    <name evidence="2" type="ORF">BOLC9T56756H</name>
</gene>
<feature type="transmembrane region" description="Helical" evidence="1">
    <location>
        <begin position="20"/>
        <end position="37"/>
    </location>
</feature>